<reference evidence="3" key="1">
    <citation type="journal article" date="2019" name="Int. J. Syst. Evol. Microbiol.">
        <title>The Global Catalogue of Microorganisms (GCM) 10K type strain sequencing project: providing services to taxonomists for standard genome sequencing and annotation.</title>
        <authorList>
            <consortium name="The Broad Institute Genomics Platform"/>
            <consortium name="The Broad Institute Genome Sequencing Center for Infectious Disease"/>
            <person name="Wu L."/>
            <person name="Ma J."/>
        </authorList>
    </citation>
    <scope>NUCLEOTIDE SEQUENCE [LARGE SCALE GENOMIC DNA]</scope>
    <source>
        <strain evidence="3">JCM 17337</strain>
    </source>
</reference>
<keyword evidence="1" id="KW-1133">Transmembrane helix</keyword>
<evidence type="ECO:0000313" key="3">
    <source>
        <dbReference type="Proteomes" id="UP001500748"/>
    </source>
</evidence>
<keyword evidence="1" id="KW-0472">Membrane</keyword>
<evidence type="ECO:0000256" key="1">
    <source>
        <dbReference type="SAM" id="Phobius"/>
    </source>
</evidence>
<name>A0ABP7G432_9FLAO</name>
<sequence>MGVVNILAANFTASLIDTNAQIFADIIIICGIFNDLVGLVTFFAISIKRISEQKFAYFFAKFKKDKSSILMIVL</sequence>
<keyword evidence="1" id="KW-0812">Transmembrane</keyword>
<gene>
    <name evidence="2" type="ORF">GCM10022423_01340</name>
</gene>
<organism evidence="2 3">
    <name type="scientific">Flavobacterium ginsengiterrae</name>
    <dbReference type="NCBI Taxonomy" id="871695"/>
    <lineage>
        <taxon>Bacteria</taxon>
        <taxon>Pseudomonadati</taxon>
        <taxon>Bacteroidota</taxon>
        <taxon>Flavobacteriia</taxon>
        <taxon>Flavobacteriales</taxon>
        <taxon>Flavobacteriaceae</taxon>
        <taxon>Flavobacterium</taxon>
    </lineage>
</organism>
<protein>
    <recommendedName>
        <fullName evidence="4">Cation efflux family protein</fullName>
    </recommendedName>
</protein>
<evidence type="ECO:0008006" key="4">
    <source>
        <dbReference type="Google" id="ProtNLM"/>
    </source>
</evidence>
<feature type="transmembrane region" description="Helical" evidence="1">
    <location>
        <begin position="20"/>
        <end position="45"/>
    </location>
</feature>
<accession>A0ABP7G432</accession>
<dbReference type="EMBL" id="BAABDU010000002">
    <property type="protein sequence ID" value="GAA3755211.1"/>
    <property type="molecule type" value="Genomic_DNA"/>
</dbReference>
<comment type="caution">
    <text evidence="2">The sequence shown here is derived from an EMBL/GenBank/DDBJ whole genome shotgun (WGS) entry which is preliminary data.</text>
</comment>
<proteinExistence type="predicted"/>
<evidence type="ECO:0000313" key="2">
    <source>
        <dbReference type="EMBL" id="GAA3755211.1"/>
    </source>
</evidence>
<dbReference type="Proteomes" id="UP001500748">
    <property type="component" value="Unassembled WGS sequence"/>
</dbReference>
<keyword evidence="3" id="KW-1185">Reference proteome</keyword>